<dbReference type="OrthoDB" id="5295044at2"/>
<comment type="caution">
    <text evidence="3">The sequence shown here is derived from an EMBL/GenBank/DDBJ whole genome shotgun (WGS) entry which is preliminary data.</text>
</comment>
<dbReference type="InterPro" id="IPR014729">
    <property type="entry name" value="Rossmann-like_a/b/a_fold"/>
</dbReference>
<feature type="domain" description="UspA" evidence="2">
    <location>
        <begin position="1"/>
        <end position="145"/>
    </location>
</feature>
<keyword evidence="4" id="KW-1185">Reference proteome</keyword>
<dbReference type="PRINTS" id="PR01438">
    <property type="entry name" value="UNVRSLSTRESS"/>
</dbReference>
<proteinExistence type="inferred from homology"/>
<dbReference type="EMBL" id="LSTO01000001">
    <property type="protein sequence ID" value="OWW21160.1"/>
    <property type="molecule type" value="Genomic_DNA"/>
</dbReference>
<dbReference type="AlphaFoldDB" id="A0A254TEV0"/>
<dbReference type="Pfam" id="PF00582">
    <property type="entry name" value="Usp"/>
    <property type="match status" value="1"/>
</dbReference>
<name>A0A254TEV0_9BURK</name>
<dbReference type="Proteomes" id="UP000197535">
    <property type="component" value="Unassembled WGS sequence"/>
</dbReference>
<evidence type="ECO:0000313" key="3">
    <source>
        <dbReference type="EMBL" id="OWW21160.1"/>
    </source>
</evidence>
<evidence type="ECO:0000313" key="4">
    <source>
        <dbReference type="Proteomes" id="UP000197535"/>
    </source>
</evidence>
<organism evidence="3 4">
    <name type="scientific">Noviherbaspirillum denitrificans</name>
    <dbReference type="NCBI Taxonomy" id="1968433"/>
    <lineage>
        <taxon>Bacteria</taxon>
        <taxon>Pseudomonadati</taxon>
        <taxon>Pseudomonadota</taxon>
        <taxon>Betaproteobacteria</taxon>
        <taxon>Burkholderiales</taxon>
        <taxon>Oxalobacteraceae</taxon>
        <taxon>Noviherbaspirillum</taxon>
    </lineage>
</organism>
<evidence type="ECO:0000256" key="1">
    <source>
        <dbReference type="ARBA" id="ARBA00008791"/>
    </source>
</evidence>
<sequence>MFKKILVPTDGSALSEKAAQAAFDLAERLDGTVVALSVAEPYPYSPLYEGTSAIGAKEFEEKAMTEARSHVDRLQQMADQRHVKVETVVAQSFDPYKEIVDAAGKCHCDAIFMASHGRKGLSKVFLGSQTQKVLAHSAIPVTVFH</sequence>
<gene>
    <name evidence="3" type="ORF">AYR66_18445</name>
</gene>
<dbReference type="InterPro" id="IPR006016">
    <property type="entry name" value="UspA"/>
</dbReference>
<dbReference type="PANTHER" id="PTHR46268:SF6">
    <property type="entry name" value="UNIVERSAL STRESS PROTEIN UP12"/>
    <property type="match status" value="1"/>
</dbReference>
<protein>
    <submittedName>
        <fullName evidence="3">Universal stress protein</fullName>
    </submittedName>
</protein>
<dbReference type="CDD" id="cd00293">
    <property type="entry name" value="USP-like"/>
    <property type="match status" value="1"/>
</dbReference>
<dbReference type="InterPro" id="IPR006015">
    <property type="entry name" value="Universal_stress_UspA"/>
</dbReference>
<reference evidence="3 4" key="1">
    <citation type="submission" date="2016-02" db="EMBL/GenBank/DDBJ databases">
        <authorList>
            <person name="Wen L."/>
            <person name="He K."/>
            <person name="Yang H."/>
        </authorList>
    </citation>
    <scope>NUCLEOTIDE SEQUENCE [LARGE SCALE GENOMIC DNA]</scope>
    <source>
        <strain evidence="3 4">TSA40</strain>
    </source>
</reference>
<dbReference type="PANTHER" id="PTHR46268">
    <property type="entry name" value="STRESS RESPONSE PROTEIN NHAX"/>
    <property type="match status" value="1"/>
</dbReference>
<comment type="similarity">
    <text evidence="1">Belongs to the universal stress protein A family.</text>
</comment>
<evidence type="ECO:0000259" key="2">
    <source>
        <dbReference type="Pfam" id="PF00582"/>
    </source>
</evidence>
<dbReference type="Gene3D" id="3.40.50.620">
    <property type="entry name" value="HUPs"/>
    <property type="match status" value="1"/>
</dbReference>
<dbReference type="SUPFAM" id="SSF52402">
    <property type="entry name" value="Adenine nucleotide alpha hydrolases-like"/>
    <property type="match status" value="1"/>
</dbReference>
<dbReference type="RefSeq" id="WP_088708013.1">
    <property type="nucleotide sequence ID" value="NZ_LSTO01000001.1"/>
</dbReference>
<accession>A0A254TEV0</accession>